<dbReference type="AlphaFoldDB" id="A0A9P5RWQ7"/>
<feature type="region of interest" description="Disordered" evidence="1">
    <location>
        <begin position="260"/>
        <end position="280"/>
    </location>
</feature>
<feature type="domain" description="UBA" evidence="2">
    <location>
        <begin position="333"/>
        <end position="379"/>
    </location>
</feature>
<gene>
    <name evidence="4" type="ORF">BG015_008871</name>
</gene>
<dbReference type="Pfam" id="PF00240">
    <property type="entry name" value="ubiquitin"/>
    <property type="match status" value="1"/>
</dbReference>
<dbReference type="Pfam" id="PF23195">
    <property type="entry name" value="UBQLN1"/>
    <property type="match status" value="1"/>
</dbReference>
<evidence type="ECO:0000313" key="5">
    <source>
        <dbReference type="Proteomes" id="UP000748756"/>
    </source>
</evidence>
<dbReference type="SUPFAM" id="SSF46934">
    <property type="entry name" value="UBA-like"/>
    <property type="match status" value="1"/>
</dbReference>
<dbReference type="SMART" id="SM00165">
    <property type="entry name" value="UBA"/>
    <property type="match status" value="1"/>
</dbReference>
<dbReference type="Gene3D" id="3.10.20.90">
    <property type="entry name" value="Phosphatidylinositol 3-kinase Catalytic Subunit, Chain A, domain 1"/>
    <property type="match status" value="1"/>
</dbReference>
<dbReference type="InterPro" id="IPR029071">
    <property type="entry name" value="Ubiquitin-like_domsf"/>
</dbReference>
<dbReference type="CDD" id="cd14399">
    <property type="entry name" value="UBA_PLICs"/>
    <property type="match status" value="1"/>
</dbReference>
<dbReference type="OrthoDB" id="267397at2759"/>
<dbReference type="SMART" id="SM00213">
    <property type="entry name" value="UBQ"/>
    <property type="match status" value="1"/>
</dbReference>
<dbReference type="FunFam" id="3.10.20.90:FF:000205">
    <property type="entry name" value="2'-5'-oligoadenylate synthase-like protein 2"/>
    <property type="match status" value="1"/>
</dbReference>
<dbReference type="FunFam" id="1.10.8.10:FF:000079">
    <property type="entry name" value="Ubiquitin family protein"/>
    <property type="match status" value="1"/>
</dbReference>
<evidence type="ECO:0000259" key="2">
    <source>
        <dbReference type="PROSITE" id="PS50030"/>
    </source>
</evidence>
<dbReference type="PANTHER" id="PTHR10677">
    <property type="entry name" value="UBIQUILIN"/>
    <property type="match status" value="1"/>
</dbReference>
<dbReference type="InterPro" id="IPR015940">
    <property type="entry name" value="UBA"/>
</dbReference>
<protein>
    <recommendedName>
        <fullName evidence="6">Ubiquilin</fullName>
    </recommendedName>
</protein>
<organism evidence="4 5">
    <name type="scientific">Linnemannia schmuckeri</name>
    <dbReference type="NCBI Taxonomy" id="64567"/>
    <lineage>
        <taxon>Eukaryota</taxon>
        <taxon>Fungi</taxon>
        <taxon>Fungi incertae sedis</taxon>
        <taxon>Mucoromycota</taxon>
        <taxon>Mortierellomycotina</taxon>
        <taxon>Mortierellomycetes</taxon>
        <taxon>Mortierellales</taxon>
        <taxon>Mortierellaceae</taxon>
        <taxon>Linnemannia</taxon>
    </lineage>
</organism>
<comment type="caution">
    <text evidence="4">The sequence shown here is derived from an EMBL/GenBank/DDBJ whole genome shotgun (WGS) entry which is preliminary data.</text>
</comment>
<evidence type="ECO:0008006" key="6">
    <source>
        <dbReference type="Google" id="ProtNLM"/>
    </source>
</evidence>
<dbReference type="Pfam" id="PF00627">
    <property type="entry name" value="UBA"/>
    <property type="match status" value="1"/>
</dbReference>
<dbReference type="PROSITE" id="PS50030">
    <property type="entry name" value="UBA"/>
    <property type="match status" value="1"/>
</dbReference>
<accession>A0A9P5RWQ7</accession>
<dbReference type="InterPro" id="IPR009060">
    <property type="entry name" value="UBA-like_sf"/>
</dbReference>
<dbReference type="SMART" id="SM00727">
    <property type="entry name" value="STI1"/>
    <property type="match status" value="2"/>
</dbReference>
<sequence>MSEVTVNVKASNDQKYVITLKTTDTVLDFKNKIAENCDTPADRMRLIYSGRVLKDQDTIESYKIADGHTVHMVRSAAAASSAAPAAAAATTTPAGTATPAASTTPASTAATTTPAAAADPFGAGAGALPNPWANMMGGGMGGMGGFGGMGGMGGMGGGMDPNMMNQMMQDPNFAQYMSTMLQNPQVLESMISMNPQLAAMGPEVRQMLQSPQFQQMISNPEMLRQVAQMSQQMGGMGGMGMGGMGGMGGGNMYNPWGTPAPATAATPTATTTPPTSGAAATPTTPAFNPFAALGGAGVNPGAGGAPNPMAQYWAQQMAAMGAGAGIGAPAQPQEPPEVRFQVQLQQLNEMGFWDAAKNIRALLAAGGNVHAAIEMLFSDSI</sequence>
<name>A0A9P5RWQ7_9FUNG</name>
<proteinExistence type="predicted"/>
<evidence type="ECO:0000256" key="1">
    <source>
        <dbReference type="SAM" id="MobiDB-lite"/>
    </source>
</evidence>
<evidence type="ECO:0000313" key="4">
    <source>
        <dbReference type="EMBL" id="KAF9149342.1"/>
    </source>
</evidence>
<dbReference type="EMBL" id="JAAAUQ010000541">
    <property type="protein sequence ID" value="KAF9149342.1"/>
    <property type="molecule type" value="Genomic_DNA"/>
</dbReference>
<dbReference type="PROSITE" id="PS50053">
    <property type="entry name" value="UBIQUITIN_2"/>
    <property type="match status" value="1"/>
</dbReference>
<feature type="domain" description="Ubiquitin-like" evidence="3">
    <location>
        <begin position="4"/>
        <end position="79"/>
    </location>
</feature>
<dbReference type="GO" id="GO:0006511">
    <property type="term" value="P:ubiquitin-dependent protein catabolic process"/>
    <property type="evidence" value="ECO:0007669"/>
    <property type="project" value="TreeGrafter"/>
</dbReference>
<dbReference type="InterPro" id="IPR015496">
    <property type="entry name" value="Ubiquilin"/>
</dbReference>
<keyword evidence="5" id="KW-1185">Reference proteome</keyword>
<dbReference type="GO" id="GO:0005829">
    <property type="term" value="C:cytosol"/>
    <property type="evidence" value="ECO:0007669"/>
    <property type="project" value="TreeGrafter"/>
</dbReference>
<dbReference type="SUPFAM" id="SSF54236">
    <property type="entry name" value="Ubiquitin-like"/>
    <property type="match status" value="1"/>
</dbReference>
<dbReference type="InterPro" id="IPR000626">
    <property type="entry name" value="Ubiquitin-like_dom"/>
</dbReference>
<dbReference type="Gene3D" id="1.10.8.10">
    <property type="entry name" value="DNA helicase RuvA subunit, C-terminal domain"/>
    <property type="match status" value="1"/>
</dbReference>
<dbReference type="PANTHER" id="PTHR10677:SF3">
    <property type="entry name" value="FI07626P-RELATED"/>
    <property type="match status" value="1"/>
</dbReference>
<reference evidence="4" key="1">
    <citation type="journal article" date="2020" name="Fungal Divers.">
        <title>Resolving the Mortierellaceae phylogeny through synthesis of multi-gene phylogenetics and phylogenomics.</title>
        <authorList>
            <person name="Vandepol N."/>
            <person name="Liber J."/>
            <person name="Desiro A."/>
            <person name="Na H."/>
            <person name="Kennedy M."/>
            <person name="Barry K."/>
            <person name="Grigoriev I.V."/>
            <person name="Miller A.N."/>
            <person name="O'Donnell K."/>
            <person name="Stajich J.E."/>
            <person name="Bonito G."/>
        </authorList>
    </citation>
    <scope>NUCLEOTIDE SEQUENCE</scope>
    <source>
        <strain evidence="4">NRRL 6426</strain>
    </source>
</reference>
<dbReference type="Proteomes" id="UP000748756">
    <property type="component" value="Unassembled WGS sequence"/>
</dbReference>
<dbReference type="GO" id="GO:0031593">
    <property type="term" value="F:polyubiquitin modification-dependent protein binding"/>
    <property type="evidence" value="ECO:0007669"/>
    <property type="project" value="TreeGrafter"/>
</dbReference>
<feature type="region of interest" description="Disordered" evidence="1">
    <location>
        <begin position="93"/>
        <end position="114"/>
    </location>
</feature>
<dbReference type="InterPro" id="IPR006636">
    <property type="entry name" value="STI1_HS-bd"/>
</dbReference>
<evidence type="ECO:0000259" key="3">
    <source>
        <dbReference type="PROSITE" id="PS50053"/>
    </source>
</evidence>
<dbReference type="CDD" id="cd16106">
    <property type="entry name" value="Ubl_Dsk2p_like"/>
    <property type="match status" value="1"/>
</dbReference>